<feature type="domain" description="Signal transduction histidine kinase subgroup 3 dimerisation and phosphoacceptor" evidence="10">
    <location>
        <begin position="183"/>
        <end position="242"/>
    </location>
</feature>
<evidence type="ECO:0000256" key="9">
    <source>
        <dbReference type="SAM" id="Phobius"/>
    </source>
</evidence>
<feature type="transmembrane region" description="Helical" evidence="9">
    <location>
        <begin position="21"/>
        <end position="42"/>
    </location>
</feature>
<name>A0A3Q9GF42_9ACTO</name>
<evidence type="ECO:0000256" key="5">
    <source>
        <dbReference type="ARBA" id="ARBA00022741"/>
    </source>
</evidence>
<evidence type="ECO:0000259" key="10">
    <source>
        <dbReference type="Pfam" id="PF07730"/>
    </source>
</evidence>
<evidence type="ECO:0000313" key="12">
    <source>
        <dbReference type="Proteomes" id="UP000275951"/>
    </source>
</evidence>
<keyword evidence="3" id="KW-0597">Phosphoprotein</keyword>
<keyword evidence="9" id="KW-0812">Transmembrane</keyword>
<dbReference type="Gene3D" id="1.20.5.1930">
    <property type="match status" value="1"/>
</dbReference>
<dbReference type="RefSeq" id="WP_240632968.1">
    <property type="nucleotide sequence ID" value="NZ_CP033905.1"/>
</dbReference>
<dbReference type="PANTHER" id="PTHR24421:SF10">
    <property type="entry name" value="NITRATE_NITRITE SENSOR PROTEIN NARQ"/>
    <property type="match status" value="1"/>
</dbReference>
<organism evidence="11 12">
    <name type="scientific">Trueperella pyogenes</name>
    <dbReference type="NCBI Taxonomy" id="1661"/>
    <lineage>
        <taxon>Bacteria</taxon>
        <taxon>Bacillati</taxon>
        <taxon>Actinomycetota</taxon>
        <taxon>Actinomycetes</taxon>
        <taxon>Actinomycetales</taxon>
        <taxon>Actinomycetaceae</taxon>
        <taxon>Trueperella</taxon>
    </lineage>
</organism>
<gene>
    <name evidence="11" type="ORF">EBQ10_02815</name>
</gene>
<keyword evidence="8" id="KW-0902">Two-component regulatory system</keyword>
<evidence type="ECO:0000256" key="7">
    <source>
        <dbReference type="ARBA" id="ARBA00022840"/>
    </source>
</evidence>
<accession>A0A3Q9GF42</accession>
<keyword evidence="9" id="KW-1133">Transmembrane helix</keyword>
<keyword evidence="9" id="KW-0472">Membrane</keyword>
<feature type="transmembrane region" description="Helical" evidence="9">
    <location>
        <begin position="124"/>
        <end position="149"/>
    </location>
</feature>
<dbReference type="GO" id="GO:0016020">
    <property type="term" value="C:membrane"/>
    <property type="evidence" value="ECO:0007669"/>
    <property type="project" value="InterPro"/>
</dbReference>
<evidence type="ECO:0000256" key="8">
    <source>
        <dbReference type="ARBA" id="ARBA00023012"/>
    </source>
</evidence>
<dbReference type="PANTHER" id="PTHR24421">
    <property type="entry name" value="NITRATE/NITRITE SENSOR PROTEIN NARX-RELATED"/>
    <property type="match status" value="1"/>
</dbReference>
<keyword evidence="7" id="KW-0067">ATP-binding</keyword>
<evidence type="ECO:0000256" key="3">
    <source>
        <dbReference type="ARBA" id="ARBA00022553"/>
    </source>
</evidence>
<dbReference type="GO" id="GO:0000155">
    <property type="term" value="F:phosphorelay sensor kinase activity"/>
    <property type="evidence" value="ECO:0007669"/>
    <property type="project" value="InterPro"/>
</dbReference>
<dbReference type="EMBL" id="CP033905">
    <property type="protein sequence ID" value="AZR06326.1"/>
    <property type="molecule type" value="Genomic_DNA"/>
</dbReference>
<evidence type="ECO:0000256" key="1">
    <source>
        <dbReference type="ARBA" id="ARBA00000085"/>
    </source>
</evidence>
<dbReference type="EC" id="2.7.13.3" evidence="2"/>
<evidence type="ECO:0000313" key="11">
    <source>
        <dbReference type="EMBL" id="AZR06326.1"/>
    </source>
</evidence>
<feature type="transmembrane region" description="Helical" evidence="9">
    <location>
        <begin position="73"/>
        <end position="104"/>
    </location>
</feature>
<keyword evidence="6" id="KW-0418">Kinase</keyword>
<protein>
    <recommendedName>
        <fullName evidence="2">histidine kinase</fullName>
        <ecNumber evidence="2">2.7.13.3</ecNumber>
    </recommendedName>
</protein>
<dbReference type="Gene3D" id="3.30.565.10">
    <property type="entry name" value="Histidine kinase-like ATPase, C-terminal domain"/>
    <property type="match status" value="1"/>
</dbReference>
<feature type="transmembrane region" description="Helical" evidence="9">
    <location>
        <begin position="48"/>
        <end position="66"/>
    </location>
</feature>
<dbReference type="InterPro" id="IPR036890">
    <property type="entry name" value="HATPase_C_sf"/>
</dbReference>
<evidence type="ECO:0000256" key="2">
    <source>
        <dbReference type="ARBA" id="ARBA00012438"/>
    </source>
</evidence>
<proteinExistence type="predicted"/>
<evidence type="ECO:0000256" key="6">
    <source>
        <dbReference type="ARBA" id="ARBA00022777"/>
    </source>
</evidence>
<keyword evidence="4" id="KW-0808">Transferase</keyword>
<dbReference type="GO" id="GO:0046983">
    <property type="term" value="F:protein dimerization activity"/>
    <property type="evidence" value="ECO:0007669"/>
    <property type="project" value="InterPro"/>
</dbReference>
<dbReference type="InterPro" id="IPR050482">
    <property type="entry name" value="Sensor_HK_TwoCompSys"/>
</dbReference>
<dbReference type="GO" id="GO:0005524">
    <property type="term" value="F:ATP binding"/>
    <property type="evidence" value="ECO:0007669"/>
    <property type="project" value="UniProtKB-KW"/>
</dbReference>
<evidence type="ECO:0000256" key="4">
    <source>
        <dbReference type="ARBA" id="ARBA00022679"/>
    </source>
</evidence>
<reference evidence="11 12" key="1">
    <citation type="submission" date="2018-11" db="EMBL/GenBank/DDBJ databases">
        <title>Multidrug-resistant genes are associated with an 42-kb island TGI1 carrying a complex class 1 integron in a Trueperella pyogenes.</title>
        <authorList>
            <person name="Dong W."/>
        </authorList>
    </citation>
    <scope>NUCLEOTIDE SEQUENCE [LARGE SCALE GENOMIC DNA]</scope>
    <source>
        <strain evidence="11 12">TP4</strain>
    </source>
</reference>
<dbReference type="InterPro" id="IPR011712">
    <property type="entry name" value="Sig_transdc_His_kin_sub3_dim/P"/>
</dbReference>
<keyword evidence="5" id="KW-0547">Nucleotide-binding</keyword>
<comment type="catalytic activity">
    <reaction evidence="1">
        <text>ATP + protein L-histidine = ADP + protein N-phospho-L-histidine.</text>
        <dbReference type="EC" id="2.7.13.3"/>
    </reaction>
</comment>
<dbReference type="AlphaFoldDB" id="A0A3Q9GF42"/>
<dbReference type="Pfam" id="PF07730">
    <property type="entry name" value="HisKA_3"/>
    <property type="match status" value="1"/>
</dbReference>
<sequence>MQIGRDRKRILSTSSKMKSEDIFRLAFWILLVFISIIDLFFLGGAASSINAVFVVLLLAIAVLIPWRPRLCGWIFLLVETAFLALPSVSVGILAYVCVAVFFLWGWHRYKTDAVLGTLVLLGGFWPGVSFQLPAAVMLLILLGTAFVLGHTMYRSAQERDAAVAQLWRVKLRRLEATQQFKANVAMQLHDSLAGTLSVVTKLAEAVRQEVPDNTSLSLKAGLLEEQARASLRELREIIQFLDSPNPPADQEVSLISALARVESIASTVGINLELEYEDRELKQLSLEIKIILFAFLREVATNLLKYAAPSTDAVLSVSCSADTIEMMMKNQYHDAVRDADISSGRGLNNLRKKFELAGGGLDVWAIDNWWYVHGEVPLEKGNVSDLQQFL</sequence>
<dbReference type="Proteomes" id="UP000275951">
    <property type="component" value="Chromosome"/>
</dbReference>